<comment type="caution">
    <text evidence="7">The sequence shown here is derived from an EMBL/GenBank/DDBJ whole genome shotgun (WGS) entry which is preliminary data.</text>
</comment>
<evidence type="ECO:0000313" key="8">
    <source>
        <dbReference type="Proteomes" id="UP000321261"/>
    </source>
</evidence>
<dbReference type="InterPro" id="IPR024607">
    <property type="entry name" value="Sulfatase_CS"/>
</dbReference>
<keyword evidence="3" id="KW-0378">Hydrolase</keyword>
<protein>
    <submittedName>
        <fullName evidence="7">Arylsulfatase A-like enzyme</fullName>
    </submittedName>
</protein>
<evidence type="ECO:0000259" key="6">
    <source>
        <dbReference type="Pfam" id="PF00884"/>
    </source>
</evidence>
<dbReference type="CDD" id="cd16149">
    <property type="entry name" value="sulfatase_like"/>
    <property type="match status" value="1"/>
</dbReference>
<organism evidence="7 8">
    <name type="scientific">Pseudonocardia hierapolitana</name>
    <dbReference type="NCBI Taxonomy" id="1128676"/>
    <lineage>
        <taxon>Bacteria</taxon>
        <taxon>Bacillati</taxon>
        <taxon>Actinomycetota</taxon>
        <taxon>Actinomycetes</taxon>
        <taxon>Pseudonocardiales</taxon>
        <taxon>Pseudonocardiaceae</taxon>
        <taxon>Pseudonocardia</taxon>
    </lineage>
</organism>
<sequence length="486" mass="53072">MASRDAHRPNLLVVLTDDQGPWAMGHRNRDLVTPAIGELVAGGTELDRFFCASPVCSPARASLLTGRMPSAHGVHDWIRGEAYGVRDEDSYLACLTTTPEVLATAGYECGHSGKWHLGTSRHPAPGFTSWYAHRTGDGRYVGAPVWRDGRAEDEPRYLTEAITDEAVAFLEANGANDRPFYLQVNYTAPHSPWVDQHPARYTEVYDGATFDSCPREEPHPWFSWEPGPVSDAMTDPVPSLLGYFASLTAVDAGVRRLLDLLDATGARESTCVVYTSDNGFSCGHHGIWGKGNGTWPLNMWENSVRVPFVVSFPGRIAAGRVDSGLTSACDLHPTLLDLAGVAVPEDPLAAGRSVLPRLLGEETGGDEAVVVFDEYGGTRMARTAQWKYVVRRDGPEELYDLVNDPDERENRSGEQGSAIRRDELAGVLHDWFARHNAAERDAFARPVSGRGQVSPLWRGRSDAETYASAAGERHAAAPAVSRRRPP</sequence>
<dbReference type="InterPro" id="IPR050738">
    <property type="entry name" value="Sulfatase"/>
</dbReference>
<name>A0A561SR04_9PSEU</name>
<reference evidence="7 8" key="1">
    <citation type="submission" date="2019-06" db="EMBL/GenBank/DDBJ databases">
        <title>Sequencing the genomes of 1000 actinobacteria strains.</title>
        <authorList>
            <person name="Klenk H.-P."/>
        </authorList>
    </citation>
    <scope>NUCLEOTIDE SEQUENCE [LARGE SCALE GENOMIC DNA]</scope>
    <source>
        <strain evidence="7 8">DSM 45671</strain>
    </source>
</reference>
<proteinExistence type="inferred from homology"/>
<accession>A0A561SR04</accession>
<keyword evidence="2" id="KW-0479">Metal-binding</keyword>
<dbReference type="Proteomes" id="UP000321261">
    <property type="component" value="Unassembled WGS sequence"/>
</dbReference>
<dbReference type="GO" id="GO:0046872">
    <property type="term" value="F:metal ion binding"/>
    <property type="evidence" value="ECO:0007669"/>
    <property type="project" value="UniProtKB-KW"/>
</dbReference>
<feature type="region of interest" description="Disordered" evidence="5">
    <location>
        <begin position="400"/>
        <end position="419"/>
    </location>
</feature>
<gene>
    <name evidence="7" type="ORF">FHX44_113193</name>
</gene>
<keyword evidence="4" id="KW-0106">Calcium</keyword>
<dbReference type="Pfam" id="PF00884">
    <property type="entry name" value="Sulfatase"/>
    <property type="match status" value="1"/>
</dbReference>
<dbReference type="EMBL" id="VIWU01000001">
    <property type="protein sequence ID" value="TWF77288.1"/>
    <property type="molecule type" value="Genomic_DNA"/>
</dbReference>
<dbReference type="PANTHER" id="PTHR42693:SF33">
    <property type="entry name" value="ARYLSULFATASE"/>
    <property type="match status" value="1"/>
</dbReference>
<evidence type="ECO:0000256" key="5">
    <source>
        <dbReference type="SAM" id="MobiDB-lite"/>
    </source>
</evidence>
<dbReference type="SUPFAM" id="SSF53649">
    <property type="entry name" value="Alkaline phosphatase-like"/>
    <property type="match status" value="1"/>
</dbReference>
<dbReference type="PANTHER" id="PTHR42693">
    <property type="entry name" value="ARYLSULFATASE FAMILY MEMBER"/>
    <property type="match status" value="1"/>
</dbReference>
<evidence type="ECO:0000313" key="7">
    <source>
        <dbReference type="EMBL" id="TWF77288.1"/>
    </source>
</evidence>
<evidence type="ECO:0000256" key="3">
    <source>
        <dbReference type="ARBA" id="ARBA00022801"/>
    </source>
</evidence>
<dbReference type="PROSITE" id="PS00523">
    <property type="entry name" value="SULFATASE_1"/>
    <property type="match status" value="1"/>
</dbReference>
<evidence type="ECO:0000256" key="1">
    <source>
        <dbReference type="ARBA" id="ARBA00008779"/>
    </source>
</evidence>
<feature type="domain" description="Sulfatase N-terminal" evidence="6">
    <location>
        <begin position="9"/>
        <end position="341"/>
    </location>
</feature>
<evidence type="ECO:0000256" key="2">
    <source>
        <dbReference type="ARBA" id="ARBA00022723"/>
    </source>
</evidence>
<dbReference type="InterPro" id="IPR000917">
    <property type="entry name" value="Sulfatase_N"/>
</dbReference>
<dbReference type="InterPro" id="IPR017850">
    <property type="entry name" value="Alkaline_phosphatase_core_sf"/>
</dbReference>
<dbReference type="GO" id="GO:0004065">
    <property type="term" value="F:arylsulfatase activity"/>
    <property type="evidence" value="ECO:0007669"/>
    <property type="project" value="TreeGrafter"/>
</dbReference>
<keyword evidence="8" id="KW-1185">Reference proteome</keyword>
<comment type="similarity">
    <text evidence="1">Belongs to the sulfatase family.</text>
</comment>
<evidence type="ECO:0000256" key="4">
    <source>
        <dbReference type="ARBA" id="ARBA00022837"/>
    </source>
</evidence>
<feature type="region of interest" description="Disordered" evidence="5">
    <location>
        <begin position="448"/>
        <end position="486"/>
    </location>
</feature>
<dbReference type="AlphaFoldDB" id="A0A561SR04"/>
<dbReference type="RefSeq" id="WP_212612502.1">
    <property type="nucleotide sequence ID" value="NZ_VIWU01000001.1"/>
</dbReference>
<dbReference type="Gene3D" id="3.40.720.10">
    <property type="entry name" value="Alkaline Phosphatase, subunit A"/>
    <property type="match status" value="1"/>
</dbReference>